<protein>
    <submittedName>
        <fullName evidence="10">Ion transport peptide like protein</fullName>
    </submittedName>
</protein>
<feature type="disulfide bond" evidence="8">
    <location>
        <begin position="37"/>
        <end position="63"/>
    </location>
</feature>
<evidence type="ECO:0000256" key="1">
    <source>
        <dbReference type="ARBA" id="ARBA00003845"/>
    </source>
</evidence>
<accession>A0A8T0DZU5</accession>
<dbReference type="GO" id="GO:0005184">
    <property type="term" value="F:neuropeptide hormone activity"/>
    <property type="evidence" value="ECO:0007669"/>
    <property type="project" value="InterPro"/>
</dbReference>
<keyword evidence="6" id="KW-0732">Signal</keyword>
<evidence type="ECO:0000256" key="4">
    <source>
        <dbReference type="ARBA" id="ARBA00022525"/>
    </source>
</evidence>
<keyword evidence="7 8" id="KW-1015">Disulfide bond</keyword>
<dbReference type="PANTHER" id="PTHR35981:SF2">
    <property type="entry name" value="ION TRANSPORT PEPTIDE, ISOFORM C"/>
    <property type="match status" value="1"/>
</dbReference>
<comment type="subcellular location">
    <subcellularLocation>
        <location evidence="2">Secreted</location>
    </subcellularLocation>
</comment>
<evidence type="ECO:0000256" key="6">
    <source>
        <dbReference type="ARBA" id="ARBA00022729"/>
    </source>
</evidence>
<comment type="similarity">
    <text evidence="3">Belongs to the arthropod CHH/MIH/GIH/VIH hormone family.</text>
</comment>
<dbReference type="InterPro" id="IPR001166">
    <property type="entry name" value="Hyperglycemic"/>
</dbReference>
<evidence type="ECO:0000313" key="11">
    <source>
        <dbReference type="Proteomes" id="UP000807504"/>
    </source>
</evidence>
<dbReference type="PRINTS" id="PR00550">
    <property type="entry name" value="HYPRGLYCEMIC"/>
</dbReference>
<keyword evidence="4" id="KW-0964">Secreted</keyword>
<dbReference type="InterPro" id="IPR035957">
    <property type="entry name" value="Crust_neurohorm_sf"/>
</dbReference>
<dbReference type="PROSITE" id="PS01250">
    <property type="entry name" value="CHH_MIH_GIH"/>
    <property type="match status" value="1"/>
</dbReference>
<dbReference type="AlphaFoldDB" id="A0A8T0DZU5"/>
<comment type="caution">
    <text evidence="10">The sequence shown here is derived from an EMBL/GenBank/DDBJ whole genome shotgun (WGS) entry which is preliminary data.</text>
</comment>
<evidence type="ECO:0000256" key="9">
    <source>
        <dbReference type="SAM" id="MobiDB-lite"/>
    </source>
</evidence>
<feature type="disulfide bond" evidence="8">
    <location>
        <begin position="34"/>
        <end position="50"/>
    </location>
</feature>
<evidence type="ECO:0000256" key="8">
    <source>
        <dbReference type="PIRSR" id="PIRSR631098-51"/>
    </source>
</evidence>
<evidence type="ECO:0000256" key="3">
    <source>
        <dbReference type="ARBA" id="ARBA00005447"/>
    </source>
</evidence>
<feature type="region of interest" description="Disordered" evidence="9">
    <location>
        <begin position="89"/>
        <end position="116"/>
    </location>
</feature>
<comment type="function">
    <text evidence="1">May increase the toxicity of alpha-latrotoxin and/or other venom components. Is non-toxic to mice and to the cockroach Periplaneta americana.</text>
</comment>
<dbReference type="Gene3D" id="1.10.2010.10">
    <property type="entry name" value="Crustacean CHH/MIH/GIH neurohormone"/>
    <property type="match status" value="1"/>
</dbReference>
<gene>
    <name evidence="10" type="ORF">HNY73_022125</name>
</gene>
<dbReference type="InterPro" id="IPR000346">
    <property type="entry name" value="Hyperglycemic1"/>
</dbReference>
<sequence>MGASIDREVKRSFTDLGCMGIYDKAKFTRLDRVCEECYQLYRESEVHTSCRSNCFKNEYFTQCIDALLLEKDQEKLFYMVDKLFGRRRDTMDNPNSSPVSEELVSNSASDKQEMKVSPSLSQSLVDLTKQFLNWPQFGIDLNPAEKESSSKMEEIGEVREIPVYSLAKAQWTPKWPENFNVSAISEDKALNDQNDENDAHQIDQNDVNHAHEIDQKVVNHAREIDQNDVNHVHEIDQNDVNHAHQKAQNDENDAHQNDQNVKTRHIKKIKMM</sequence>
<feature type="compositionally biased region" description="Polar residues" evidence="9">
    <location>
        <begin position="92"/>
        <end position="109"/>
    </location>
</feature>
<evidence type="ECO:0000256" key="2">
    <source>
        <dbReference type="ARBA" id="ARBA00004613"/>
    </source>
</evidence>
<dbReference type="PRINTS" id="PR00548">
    <property type="entry name" value="HYPRGLYCEMC1"/>
</dbReference>
<dbReference type="Proteomes" id="UP000807504">
    <property type="component" value="Unassembled WGS sequence"/>
</dbReference>
<keyword evidence="11" id="KW-1185">Reference proteome</keyword>
<dbReference type="InterPro" id="IPR031098">
    <property type="entry name" value="Crust_neurohorm"/>
</dbReference>
<dbReference type="InterPro" id="IPR018251">
    <property type="entry name" value="Crust_neurhormone_CS"/>
</dbReference>
<evidence type="ECO:0000256" key="5">
    <source>
        <dbReference type="ARBA" id="ARBA00022702"/>
    </source>
</evidence>
<dbReference type="PANTHER" id="PTHR35981">
    <property type="entry name" value="ION TRANSPORT PEPTIDE, ISOFORM C"/>
    <property type="match status" value="1"/>
</dbReference>
<proteinExistence type="inferred from homology"/>
<keyword evidence="5" id="KW-0372">Hormone</keyword>
<dbReference type="EMBL" id="JABXBU010002231">
    <property type="protein sequence ID" value="KAF8764002.1"/>
    <property type="molecule type" value="Genomic_DNA"/>
</dbReference>
<dbReference type="GO" id="GO:0005576">
    <property type="term" value="C:extracellular region"/>
    <property type="evidence" value="ECO:0007669"/>
    <property type="project" value="UniProtKB-SubCell"/>
</dbReference>
<reference evidence="10" key="2">
    <citation type="submission" date="2020-06" db="EMBL/GenBank/DDBJ databases">
        <authorList>
            <person name="Sheffer M."/>
        </authorList>
    </citation>
    <scope>NUCLEOTIDE SEQUENCE</scope>
</reference>
<dbReference type="GO" id="GO:0007623">
    <property type="term" value="P:circadian rhythm"/>
    <property type="evidence" value="ECO:0007669"/>
    <property type="project" value="TreeGrafter"/>
</dbReference>
<dbReference type="SUPFAM" id="SSF81778">
    <property type="entry name" value="Crustacean CHH/MIH/GIH neurohormone"/>
    <property type="match status" value="1"/>
</dbReference>
<reference evidence="10" key="1">
    <citation type="journal article" date="2020" name="bioRxiv">
        <title>Chromosome-level reference genome of the European wasp spider Argiope bruennichi: a resource for studies on range expansion and evolutionary adaptation.</title>
        <authorList>
            <person name="Sheffer M.M."/>
            <person name="Hoppe A."/>
            <person name="Krehenwinkel H."/>
            <person name="Uhl G."/>
            <person name="Kuss A.W."/>
            <person name="Jensen L."/>
            <person name="Jensen C."/>
            <person name="Gillespie R.G."/>
            <person name="Hoff K.J."/>
            <person name="Prost S."/>
        </authorList>
    </citation>
    <scope>NUCLEOTIDE SEQUENCE</scope>
</reference>
<evidence type="ECO:0000256" key="7">
    <source>
        <dbReference type="ARBA" id="ARBA00023157"/>
    </source>
</evidence>
<evidence type="ECO:0000313" key="10">
    <source>
        <dbReference type="EMBL" id="KAF8764002.1"/>
    </source>
</evidence>
<feature type="disulfide bond" evidence="8">
    <location>
        <begin position="18"/>
        <end position="54"/>
    </location>
</feature>
<name>A0A8T0DZU5_ARGBR</name>
<dbReference type="Pfam" id="PF01147">
    <property type="entry name" value="Crust_neurohorm"/>
    <property type="match status" value="1"/>
</dbReference>
<organism evidence="10 11">
    <name type="scientific">Argiope bruennichi</name>
    <name type="common">Wasp spider</name>
    <name type="synonym">Aranea bruennichi</name>
    <dbReference type="NCBI Taxonomy" id="94029"/>
    <lineage>
        <taxon>Eukaryota</taxon>
        <taxon>Metazoa</taxon>
        <taxon>Ecdysozoa</taxon>
        <taxon>Arthropoda</taxon>
        <taxon>Chelicerata</taxon>
        <taxon>Arachnida</taxon>
        <taxon>Araneae</taxon>
        <taxon>Araneomorphae</taxon>
        <taxon>Entelegynae</taxon>
        <taxon>Araneoidea</taxon>
        <taxon>Araneidae</taxon>
        <taxon>Argiope</taxon>
    </lineage>
</organism>